<reference evidence="1 2" key="1">
    <citation type="submission" date="2023-06" db="EMBL/GenBank/DDBJ databases">
        <authorList>
            <person name="Ham H."/>
            <person name="Park D.S."/>
        </authorList>
    </citation>
    <scope>NUCLEOTIDE SEQUENCE [LARGE SCALE GENOMIC DNA]</scope>
    <source>
        <strain evidence="1 2">KACC 17005</strain>
    </source>
</reference>
<dbReference type="RefSeq" id="WP_133246137.1">
    <property type="nucleotide sequence ID" value="NZ_CP023687.1"/>
</dbReference>
<protein>
    <submittedName>
        <fullName evidence="1">Uncharacterized protein</fullName>
    </submittedName>
</protein>
<name>A0ABY9AQU1_PARCI</name>
<evidence type="ECO:0000313" key="2">
    <source>
        <dbReference type="Proteomes" id="UP001242732"/>
    </source>
</evidence>
<dbReference type="EMBL" id="CP127363">
    <property type="protein sequence ID" value="WIY49188.1"/>
    <property type="molecule type" value="Genomic_DNA"/>
</dbReference>
<gene>
    <name evidence="1" type="ORF">QRO08_00995</name>
</gene>
<evidence type="ECO:0000313" key="1">
    <source>
        <dbReference type="EMBL" id="WIY49188.1"/>
    </source>
</evidence>
<keyword evidence="2" id="KW-1185">Reference proteome</keyword>
<dbReference type="Proteomes" id="UP001242732">
    <property type="component" value="Chromosome"/>
</dbReference>
<proteinExistence type="predicted"/>
<accession>A0ABY9AQU1</accession>
<sequence>MIQKNSTLTPFYIANIQKEEIPDFLRKMGREGEHLSFLLKAIDASAADVKGILNTPLMLTLLNYSFGGSAVIPDGLQEFYNSLFHVLVSRHDLDKELFKRERATQLSNSELQYFFECFSFLSKPMGVALTDNDFDKCCTNAAKVTRKEITAEGFKTDIVEGVCLMMPDGLHTTYIHKSIQEFFAASYIARQKNEEISKSIYEGLWRRANCEWKVELDFLKKIDADNYLRFYKKPIIEDFIELVGSGDDSSNKRVLDLMNEIYRTIQVAGDTVYFYRGGTFNPEFLRVVDKIVGANATDGRFYELLKEEKMVKRNIFTARSRSYKKALQELKVAVVTAKRTLGTIDRKIAETKITADKYILGLI</sequence>
<organism evidence="1 2">
    <name type="scientific">Paracidovorax citrulli</name>
    <name type="common">Acidovorax citrulli</name>
    <dbReference type="NCBI Taxonomy" id="80869"/>
    <lineage>
        <taxon>Bacteria</taxon>
        <taxon>Pseudomonadati</taxon>
        <taxon>Pseudomonadota</taxon>
        <taxon>Betaproteobacteria</taxon>
        <taxon>Burkholderiales</taxon>
        <taxon>Comamonadaceae</taxon>
        <taxon>Paracidovorax</taxon>
    </lineage>
</organism>